<dbReference type="PROSITE" id="PS51005">
    <property type="entry name" value="NAC"/>
    <property type="match status" value="1"/>
</dbReference>
<dbReference type="GO" id="GO:0006355">
    <property type="term" value="P:regulation of DNA-templated transcription"/>
    <property type="evidence" value="ECO:0007669"/>
    <property type="project" value="InterPro"/>
</dbReference>
<dbReference type="Gene3D" id="2.170.150.80">
    <property type="entry name" value="NAC domain"/>
    <property type="match status" value="1"/>
</dbReference>
<keyword evidence="1" id="KW-0805">Transcription regulation</keyword>
<evidence type="ECO:0000313" key="7">
    <source>
        <dbReference type="EMBL" id="CAH9085710.1"/>
    </source>
</evidence>
<organism evidence="7 8">
    <name type="scientific">Cuscuta epithymum</name>
    <dbReference type="NCBI Taxonomy" id="186058"/>
    <lineage>
        <taxon>Eukaryota</taxon>
        <taxon>Viridiplantae</taxon>
        <taxon>Streptophyta</taxon>
        <taxon>Embryophyta</taxon>
        <taxon>Tracheophyta</taxon>
        <taxon>Spermatophyta</taxon>
        <taxon>Magnoliopsida</taxon>
        <taxon>eudicotyledons</taxon>
        <taxon>Gunneridae</taxon>
        <taxon>Pentapetalae</taxon>
        <taxon>asterids</taxon>
        <taxon>lamiids</taxon>
        <taxon>Solanales</taxon>
        <taxon>Convolvulaceae</taxon>
        <taxon>Cuscuteae</taxon>
        <taxon>Cuscuta</taxon>
        <taxon>Cuscuta subgen. Cuscuta</taxon>
    </lineage>
</organism>
<keyword evidence="8" id="KW-1185">Reference proteome</keyword>
<dbReference type="PANTHER" id="PTHR31719:SF94">
    <property type="entry name" value="PROTEIN ATAF2"/>
    <property type="match status" value="1"/>
</dbReference>
<protein>
    <recommendedName>
        <fullName evidence="6">NAC domain-containing protein</fullName>
    </recommendedName>
</protein>
<dbReference type="InterPro" id="IPR003441">
    <property type="entry name" value="NAC-dom"/>
</dbReference>
<dbReference type="Pfam" id="PF02365">
    <property type="entry name" value="NAM"/>
    <property type="match status" value="1"/>
</dbReference>
<proteinExistence type="predicted"/>
<dbReference type="PANTHER" id="PTHR31719">
    <property type="entry name" value="NAC TRANSCRIPTION FACTOR 56"/>
    <property type="match status" value="1"/>
</dbReference>
<evidence type="ECO:0000256" key="3">
    <source>
        <dbReference type="ARBA" id="ARBA00023163"/>
    </source>
</evidence>
<evidence type="ECO:0000313" key="8">
    <source>
        <dbReference type="Proteomes" id="UP001152523"/>
    </source>
</evidence>
<evidence type="ECO:0000256" key="4">
    <source>
        <dbReference type="ARBA" id="ARBA00023242"/>
    </source>
</evidence>
<evidence type="ECO:0000256" key="1">
    <source>
        <dbReference type="ARBA" id="ARBA00023015"/>
    </source>
</evidence>
<feature type="compositionally biased region" description="Basic and acidic residues" evidence="5">
    <location>
        <begin position="171"/>
        <end position="204"/>
    </location>
</feature>
<evidence type="ECO:0000256" key="2">
    <source>
        <dbReference type="ARBA" id="ARBA00023125"/>
    </source>
</evidence>
<keyword evidence="3" id="KW-0804">Transcription</keyword>
<dbReference type="GO" id="GO:0003677">
    <property type="term" value="F:DNA binding"/>
    <property type="evidence" value="ECO:0007669"/>
    <property type="project" value="UniProtKB-KW"/>
</dbReference>
<feature type="domain" description="NAC" evidence="6">
    <location>
        <begin position="20"/>
        <end position="172"/>
    </location>
</feature>
<reference evidence="7" key="1">
    <citation type="submission" date="2022-07" db="EMBL/GenBank/DDBJ databases">
        <authorList>
            <person name="Macas J."/>
            <person name="Novak P."/>
            <person name="Neumann P."/>
        </authorList>
    </citation>
    <scope>NUCLEOTIDE SEQUENCE</scope>
</reference>
<accession>A0AAV0CUQ1</accession>
<feature type="region of interest" description="Disordered" evidence="5">
    <location>
        <begin position="1"/>
        <end position="22"/>
    </location>
</feature>
<keyword evidence="2" id="KW-0238">DNA-binding</keyword>
<dbReference type="AlphaFoldDB" id="A0AAV0CUQ1"/>
<feature type="region of interest" description="Disordered" evidence="5">
    <location>
        <begin position="171"/>
        <end position="233"/>
    </location>
</feature>
<gene>
    <name evidence="7" type="ORF">CEPIT_LOCUS9493</name>
</gene>
<keyword evidence="4" id="KW-0539">Nucleus</keyword>
<name>A0AAV0CUQ1_9ASTE</name>
<sequence length="398" mass="44806">MMGGTGEGSAALEWRPRPPPPPGYRFDPDDLILFKSYLFPRVNGQNFPQGIIRETDVYRRQPSDLFLQFPPPPGEIYTYFFTPRNKRYKNGSRPSRSTKDQKGNWKITGKILEIKDTDGLRVIGRKNVLVYYQNKVKTNWIMHEYVLDQKYVINGNGDAENDGVVLCRIHDRNPGNKRNLDESDDDDHHDHEHGDDHEDDDGHNNEPSSRCYRQETSGGKKARKPNVDSSNRSWYSCNSVGSNVGVKNTVQLLQLPPFPPSIDLQPPLGHMASAATASASNHLFHETLGRDATMEADKGSNSNQPPPLPELMPQPIGYRYADQVPPFGLAHMAAAAASDHFNDAFLQGWDNTTTELEKAVFYDGGVDSGFLADLHLDFSDDNNFNLYFTSSPRDDQHK</sequence>
<comment type="caution">
    <text evidence="7">The sequence shown here is derived from an EMBL/GenBank/DDBJ whole genome shotgun (WGS) entry which is preliminary data.</text>
</comment>
<dbReference type="EMBL" id="CAMAPF010000053">
    <property type="protein sequence ID" value="CAH9085710.1"/>
    <property type="molecule type" value="Genomic_DNA"/>
</dbReference>
<dbReference type="InterPro" id="IPR036093">
    <property type="entry name" value="NAC_dom_sf"/>
</dbReference>
<evidence type="ECO:0000256" key="5">
    <source>
        <dbReference type="SAM" id="MobiDB-lite"/>
    </source>
</evidence>
<dbReference type="Proteomes" id="UP001152523">
    <property type="component" value="Unassembled WGS sequence"/>
</dbReference>
<dbReference type="SUPFAM" id="SSF101941">
    <property type="entry name" value="NAC domain"/>
    <property type="match status" value="1"/>
</dbReference>
<evidence type="ECO:0000259" key="6">
    <source>
        <dbReference type="PROSITE" id="PS51005"/>
    </source>
</evidence>